<gene>
    <name evidence="1" type="ORF">LCGC14_1147840</name>
</gene>
<proteinExistence type="predicted"/>
<comment type="caution">
    <text evidence="1">The sequence shown here is derived from an EMBL/GenBank/DDBJ whole genome shotgun (WGS) entry which is preliminary data.</text>
</comment>
<dbReference type="EMBL" id="LAZR01005497">
    <property type="protein sequence ID" value="KKM99447.1"/>
    <property type="molecule type" value="Genomic_DNA"/>
</dbReference>
<reference evidence="1" key="1">
    <citation type="journal article" date="2015" name="Nature">
        <title>Complex archaea that bridge the gap between prokaryotes and eukaryotes.</title>
        <authorList>
            <person name="Spang A."/>
            <person name="Saw J.H."/>
            <person name="Jorgensen S.L."/>
            <person name="Zaremba-Niedzwiedzka K."/>
            <person name="Martijn J."/>
            <person name="Lind A.E."/>
            <person name="van Eijk R."/>
            <person name="Schleper C."/>
            <person name="Guy L."/>
            <person name="Ettema T.J."/>
        </authorList>
    </citation>
    <scope>NUCLEOTIDE SEQUENCE</scope>
</reference>
<sequence>MKKMNANTIIKVYVILLAWIMTLLLVSGVFSDKTMELEARIDRVMPNMIIARDFHHKAIDYPELFRHDPVANNDAGWVRIYTEVISILEEVRD</sequence>
<protein>
    <submittedName>
        <fullName evidence="1">Uncharacterized protein</fullName>
    </submittedName>
</protein>
<name>A0A0F9Q215_9ZZZZ</name>
<accession>A0A0F9Q215</accession>
<organism evidence="1">
    <name type="scientific">marine sediment metagenome</name>
    <dbReference type="NCBI Taxonomy" id="412755"/>
    <lineage>
        <taxon>unclassified sequences</taxon>
        <taxon>metagenomes</taxon>
        <taxon>ecological metagenomes</taxon>
    </lineage>
</organism>
<dbReference type="AlphaFoldDB" id="A0A0F9Q215"/>
<evidence type="ECO:0000313" key="1">
    <source>
        <dbReference type="EMBL" id="KKM99447.1"/>
    </source>
</evidence>